<organism evidence="1 2">
    <name type="scientific">Ammoniphilus resinae</name>
    <dbReference type="NCBI Taxonomy" id="861532"/>
    <lineage>
        <taxon>Bacteria</taxon>
        <taxon>Bacillati</taxon>
        <taxon>Bacillota</taxon>
        <taxon>Bacilli</taxon>
        <taxon>Bacillales</taxon>
        <taxon>Paenibacillaceae</taxon>
        <taxon>Aneurinibacillus group</taxon>
        <taxon>Ammoniphilus</taxon>
    </lineage>
</organism>
<keyword evidence="2" id="KW-1185">Reference proteome</keyword>
<proteinExistence type="predicted"/>
<gene>
    <name evidence="1" type="ORF">J2Z37_001996</name>
</gene>
<dbReference type="Proteomes" id="UP001519343">
    <property type="component" value="Unassembled WGS sequence"/>
</dbReference>
<evidence type="ECO:0000313" key="1">
    <source>
        <dbReference type="EMBL" id="MBP1931995.1"/>
    </source>
</evidence>
<comment type="caution">
    <text evidence="1">The sequence shown here is derived from an EMBL/GenBank/DDBJ whole genome shotgun (WGS) entry which is preliminary data.</text>
</comment>
<sequence length="173" mass="20614">MRRWFSLYLVFSIILMFPACDFKRGTGTPPPSPPTPFPIELETQLKEYIFQNNSGIVTLQMRFKTNEKTDNRVVISSELFQDENTQWIKQNQQKLLNEKIEFNEERLITYTLPPLKEGRYRLLLTAEYGSYGKQNHIIFLISRQGKLTLERDLEYRRKNEKDYKAIIDFFICS</sequence>
<reference evidence="1 2" key="1">
    <citation type="submission" date="2021-03" db="EMBL/GenBank/DDBJ databases">
        <title>Genomic Encyclopedia of Type Strains, Phase IV (KMG-IV): sequencing the most valuable type-strain genomes for metagenomic binning, comparative biology and taxonomic classification.</title>
        <authorList>
            <person name="Goeker M."/>
        </authorList>
    </citation>
    <scope>NUCLEOTIDE SEQUENCE [LARGE SCALE GENOMIC DNA]</scope>
    <source>
        <strain evidence="1 2">DSM 24738</strain>
    </source>
</reference>
<accession>A0ABS4GP00</accession>
<evidence type="ECO:0008006" key="3">
    <source>
        <dbReference type="Google" id="ProtNLM"/>
    </source>
</evidence>
<evidence type="ECO:0000313" key="2">
    <source>
        <dbReference type="Proteomes" id="UP001519343"/>
    </source>
</evidence>
<dbReference type="EMBL" id="JAGGKT010000004">
    <property type="protein sequence ID" value="MBP1931995.1"/>
    <property type="molecule type" value="Genomic_DNA"/>
</dbReference>
<protein>
    <recommendedName>
        <fullName evidence="3">Lipoprotein</fullName>
    </recommendedName>
</protein>
<name>A0ABS4GP00_9BACL</name>
<dbReference type="RefSeq" id="WP_209810054.1">
    <property type="nucleotide sequence ID" value="NZ_JAGGKT010000004.1"/>
</dbReference>